<comment type="function">
    <text evidence="3">Acetylates the N-terminal alanine of ribosomal protein bS18.</text>
</comment>
<protein>
    <recommendedName>
        <fullName evidence="3">[Ribosomal protein bS18]-alanine N-acetyltransferase</fullName>
        <ecNumber evidence="3">2.3.1.266</ecNumber>
    </recommendedName>
</protein>
<evidence type="ECO:0000313" key="5">
    <source>
        <dbReference type="EMBL" id="SFM14548.1"/>
    </source>
</evidence>
<keyword evidence="1 5" id="KW-0808">Transferase</keyword>
<comment type="subcellular location">
    <subcellularLocation>
        <location evidence="3">Cytoplasm</location>
    </subcellularLocation>
</comment>
<dbReference type="SUPFAM" id="SSF55729">
    <property type="entry name" value="Acyl-CoA N-acyltransferases (Nat)"/>
    <property type="match status" value="1"/>
</dbReference>
<gene>
    <name evidence="5" type="ORF">SAMN04487943_108193</name>
</gene>
<dbReference type="STRING" id="334253.SAMN04487943_108193"/>
<dbReference type="Pfam" id="PF00583">
    <property type="entry name" value="Acetyltransf_1"/>
    <property type="match status" value="1"/>
</dbReference>
<dbReference type="Gene3D" id="3.40.630.30">
    <property type="match status" value="1"/>
</dbReference>
<evidence type="ECO:0000256" key="1">
    <source>
        <dbReference type="ARBA" id="ARBA00022679"/>
    </source>
</evidence>
<accession>A0A1I4NGB7</accession>
<comment type="similarity">
    <text evidence="3">Belongs to the acetyltransferase family. RimI subfamily.</text>
</comment>
<dbReference type="GO" id="GO:0005737">
    <property type="term" value="C:cytoplasm"/>
    <property type="evidence" value="ECO:0007669"/>
    <property type="project" value="UniProtKB-SubCell"/>
</dbReference>
<name>A0A1I4NGB7_9BACI</name>
<dbReference type="PANTHER" id="PTHR42919:SF8">
    <property type="entry name" value="N-ALPHA-ACETYLTRANSFERASE 50"/>
    <property type="match status" value="1"/>
</dbReference>
<dbReference type="InterPro" id="IPR051556">
    <property type="entry name" value="N-term/lysine_N-AcTrnsfr"/>
</dbReference>
<dbReference type="PROSITE" id="PS51186">
    <property type="entry name" value="GNAT"/>
    <property type="match status" value="1"/>
</dbReference>
<dbReference type="RefSeq" id="WP_091484525.1">
    <property type="nucleotide sequence ID" value="NZ_FOTR01000008.1"/>
</dbReference>
<dbReference type="OrthoDB" id="9794566at2"/>
<feature type="domain" description="N-acetyltransferase" evidence="4">
    <location>
        <begin position="4"/>
        <end position="148"/>
    </location>
</feature>
<comment type="catalytic activity">
    <reaction evidence="3">
        <text>N-terminal L-alanyl-[ribosomal protein bS18] + acetyl-CoA = N-terminal N(alpha)-acetyl-L-alanyl-[ribosomal protein bS18] + CoA + H(+)</text>
        <dbReference type="Rhea" id="RHEA:43756"/>
        <dbReference type="Rhea" id="RHEA-COMP:10676"/>
        <dbReference type="Rhea" id="RHEA-COMP:10677"/>
        <dbReference type="ChEBI" id="CHEBI:15378"/>
        <dbReference type="ChEBI" id="CHEBI:57287"/>
        <dbReference type="ChEBI" id="CHEBI:57288"/>
        <dbReference type="ChEBI" id="CHEBI:64718"/>
        <dbReference type="ChEBI" id="CHEBI:83683"/>
        <dbReference type="EC" id="2.3.1.266"/>
    </reaction>
</comment>
<reference evidence="6" key="1">
    <citation type="submission" date="2016-10" db="EMBL/GenBank/DDBJ databases">
        <authorList>
            <person name="Varghese N."/>
            <person name="Submissions S."/>
        </authorList>
    </citation>
    <scope>NUCLEOTIDE SEQUENCE [LARGE SCALE GENOMIC DNA]</scope>
    <source>
        <strain evidence="6">CGMCC 1.4250</strain>
    </source>
</reference>
<evidence type="ECO:0000313" key="6">
    <source>
        <dbReference type="Proteomes" id="UP000198565"/>
    </source>
</evidence>
<evidence type="ECO:0000259" key="4">
    <source>
        <dbReference type="PROSITE" id="PS51186"/>
    </source>
</evidence>
<keyword evidence="2" id="KW-0012">Acyltransferase</keyword>
<organism evidence="5 6">
    <name type="scientific">Gracilibacillus orientalis</name>
    <dbReference type="NCBI Taxonomy" id="334253"/>
    <lineage>
        <taxon>Bacteria</taxon>
        <taxon>Bacillati</taxon>
        <taxon>Bacillota</taxon>
        <taxon>Bacilli</taxon>
        <taxon>Bacillales</taxon>
        <taxon>Bacillaceae</taxon>
        <taxon>Gracilibacillus</taxon>
    </lineage>
</organism>
<dbReference type="EC" id="2.3.1.266" evidence="3"/>
<dbReference type="GO" id="GO:0008999">
    <property type="term" value="F:protein-N-terminal-alanine acetyltransferase activity"/>
    <property type="evidence" value="ECO:0007669"/>
    <property type="project" value="UniProtKB-EC"/>
</dbReference>
<dbReference type="InterPro" id="IPR016181">
    <property type="entry name" value="Acyl_CoA_acyltransferase"/>
</dbReference>
<evidence type="ECO:0000256" key="2">
    <source>
        <dbReference type="ARBA" id="ARBA00023315"/>
    </source>
</evidence>
<dbReference type="InterPro" id="IPR006464">
    <property type="entry name" value="AcTrfase_RimI/Ard1"/>
</dbReference>
<dbReference type="CDD" id="cd04301">
    <property type="entry name" value="NAT_SF"/>
    <property type="match status" value="1"/>
</dbReference>
<keyword evidence="3" id="KW-0963">Cytoplasm</keyword>
<sequence>MAKVQFRIMTETDIEAVKEIDKRSFPIPWPDDIYKEELTKNQYAQYFVATLNDKVVGFCGSWMVLDEAQITNIAIDPDYRGQGYGQGLFQYLINYAVAHGIRHLSLEVRVSNITAQQMYKKFGMKLGGIRKNYYSDNQEDALVLWVNL</sequence>
<dbReference type="Proteomes" id="UP000198565">
    <property type="component" value="Unassembled WGS sequence"/>
</dbReference>
<dbReference type="NCBIfam" id="TIGR01575">
    <property type="entry name" value="rimI"/>
    <property type="match status" value="1"/>
</dbReference>
<proteinExistence type="inferred from homology"/>
<evidence type="ECO:0000256" key="3">
    <source>
        <dbReference type="RuleBase" id="RU363094"/>
    </source>
</evidence>
<dbReference type="AlphaFoldDB" id="A0A1I4NGB7"/>
<keyword evidence="6" id="KW-1185">Reference proteome</keyword>
<dbReference type="EMBL" id="FOTR01000008">
    <property type="protein sequence ID" value="SFM14548.1"/>
    <property type="molecule type" value="Genomic_DNA"/>
</dbReference>
<dbReference type="InterPro" id="IPR000182">
    <property type="entry name" value="GNAT_dom"/>
</dbReference>
<dbReference type="PANTHER" id="PTHR42919">
    <property type="entry name" value="N-ALPHA-ACETYLTRANSFERASE"/>
    <property type="match status" value="1"/>
</dbReference>